<feature type="non-terminal residue" evidence="1">
    <location>
        <position position="61"/>
    </location>
</feature>
<dbReference type="EMBL" id="CAJVQC010064934">
    <property type="protein sequence ID" value="CAG8805009.1"/>
    <property type="molecule type" value="Genomic_DNA"/>
</dbReference>
<keyword evidence="2" id="KW-1185">Reference proteome</keyword>
<gene>
    <name evidence="1" type="ORF">RPERSI_LOCUS21838</name>
</gene>
<evidence type="ECO:0000313" key="1">
    <source>
        <dbReference type="EMBL" id="CAG8805009.1"/>
    </source>
</evidence>
<feature type="non-terminal residue" evidence="1">
    <location>
        <position position="1"/>
    </location>
</feature>
<comment type="caution">
    <text evidence="1">The sequence shown here is derived from an EMBL/GenBank/DDBJ whole genome shotgun (WGS) entry which is preliminary data.</text>
</comment>
<protein>
    <submittedName>
        <fullName evidence="1">28151_t:CDS:1</fullName>
    </submittedName>
</protein>
<dbReference type="Proteomes" id="UP000789920">
    <property type="component" value="Unassembled WGS sequence"/>
</dbReference>
<organism evidence="1 2">
    <name type="scientific">Racocetra persica</name>
    <dbReference type="NCBI Taxonomy" id="160502"/>
    <lineage>
        <taxon>Eukaryota</taxon>
        <taxon>Fungi</taxon>
        <taxon>Fungi incertae sedis</taxon>
        <taxon>Mucoromycota</taxon>
        <taxon>Glomeromycotina</taxon>
        <taxon>Glomeromycetes</taxon>
        <taxon>Diversisporales</taxon>
        <taxon>Gigasporaceae</taxon>
        <taxon>Racocetra</taxon>
    </lineage>
</organism>
<accession>A0ACA9RPW1</accession>
<proteinExistence type="predicted"/>
<sequence>WKLALLNDLSEYKPLFEKEKRHQIFVDQKLDIQEMIIPGVWILEKILCFELGFYQFIIIDI</sequence>
<reference evidence="1" key="1">
    <citation type="submission" date="2021-06" db="EMBL/GenBank/DDBJ databases">
        <authorList>
            <person name="Kallberg Y."/>
            <person name="Tangrot J."/>
            <person name="Rosling A."/>
        </authorList>
    </citation>
    <scope>NUCLEOTIDE SEQUENCE</scope>
    <source>
        <strain evidence="1">MA461A</strain>
    </source>
</reference>
<evidence type="ECO:0000313" key="2">
    <source>
        <dbReference type="Proteomes" id="UP000789920"/>
    </source>
</evidence>
<name>A0ACA9RPW1_9GLOM</name>